<sequence>MKFSAKRAFIVSLFLIMGNTLLYSQHKDDKMEQSQTAGNHPTGNNTSTVLYKTVSVGNYNIFYREGGSSDQPAIVFLHGFPSSSRMWQPLLEKLAADYHVIAPDYIGFGHSSQPPVDSFDYTFDNLADYTDRFITQLGLNRFILVQQDYGGPIGMRIAEKHPEKIQAILVQNAVSHNEGLSPLWETRKAFWANKEKYYDAVKKNFISFEATRQRHIGSTPMPERINPDNYTDEYLFLNKPGMADIQLELFYDYQSNVRSYPKWQEWLSKHQPSMQVIWGQYDPSFTVAGAWKYKDNVPDAEVHIVEGGHFALDEAEPVILSLMQDFLKRVTAQKK</sequence>
<dbReference type="Pfam" id="PF00561">
    <property type="entry name" value="Abhydrolase_1"/>
    <property type="match status" value="1"/>
</dbReference>
<dbReference type="AlphaFoldDB" id="A0A5C6LM75"/>
<accession>A0A5C6LM75</accession>
<gene>
    <name evidence="2" type="ORF">FEF09_22950</name>
</gene>
<comment type="caution">
    <text evidence="2">The sequence shown here is derived from an EMBL/GenBank/DDBJ whole genome shotgun (WGS) entry which is preliminary data.</text>
</comment>
<dbReference type="GO" id="GO:0004301">
    <property type="term" value="F:epoxide hydrolase activity"/>
    <property type="evidence" value="ECO:0007669"/>
    <property type="project" value="TreeGrafter"/>
</dbReference>
<keyword evidence="2" id="KW-0378">Hydrolase</keyword>
<dbReference type="InterPro" id="IPR000073">
    <property type="entry name" value="AB_hydrolase_1"/>
</dbReference>
<dbReference type="RefSeq" id="WP_146307274.1">
    <property type="nucleotide sequence ID" value="NZ_VOHS01000033.1"/>
</dbReference>
<dbReference type="InterPro" id="IPR029058">
    <property type="entry name" value="AB_hydrolase_fold"/>
</dbReference>
<dbReference type="Proteomes" id="UP000318815">
    <property type="component" value="Unassembled WGS sequence"/>
</dbReference>
<organism evidence="2 3">
    <name type="scientific">Chitinophaga pinensis</name>
    <dbReference type="NCBI Taxonomy" id="79329"/>
    <lineage>
        <taxon>Bacteria</taxon>
        <taxon>Pseudomonadati</taxon>
        <taxon>Bacteroidota</taxon>
        <taxon>Chitinophagia</taxon>
        <taxon>Chitinophagales</taxon>
        <taxon>Chitinophagaceae</taxon>
        <taxon>Chitinophaga</taxon>
    </lineage>
</organism>
<dbReference type="OrthoDB" id="5513277at2"/>
<feature type="domain" description="AB hydrolase-1" evidence="1">
    <location>
        <begin position="72"/>
        <end position="314"/>
    </location>
</feature>
<dbReference type="SUPFAM" id="SSF53474">
    <property type="entry name" value="alpha/beta-Hydrolases"/>
    <property type="match status" value="1"/>
</dbReference>
<evidence type="ECO:0000259" key="1">
    <source>
        <dbReference type="Pfam" id="PF00561"/>
    </source>
</evidence>
<dbReference type="InterPro" id="IPR051340">
    <property type="entry name" value="Haloalkane_dehalogenase"/>
</dbReference>
<dbReference type="PANTHER" id="PTHR42977:SF1">
    <property type="entry name" value="BLR6576 PROTEIN"/>
    <property type="match status" value="1"/>
</dbReference>
<dbReference type="Gene3D" id="3.40.50.1820">
    <property type="entry name" value="alpha/beta hydrolase"/>
    <property type="match status" value="1"/>
</dbReference>
<keyword evidence="3" id="KW-1185">Reference proteome</keyword>
<dbReference type="EMBL" id="VOHS01000033">
    <property type="protein sequence ID" value="TWV96761.1"/>
    <property type="molecule type" value="Genomic_DNA"/>
</dbReference>
<dbReference type="PANTHER" id="PTHR42977">
    <property type="entry name" value="HYDROLASE-RELATED"/>
    <property type="match status" value="1"/>
</dbReference>
<evidence type="ECO:0000313" key="2">
    <source>
        <dbReference type="EMBL" id="TWV96761.1"/>
    </source>
</evidence>
<dbReference type="PRINTS" id="PR00111">
    <property type="entry name" value="ABHYDROLASE"/>
</dbReference>
<evidence type="ECO:0000313" key="3">
    <source>
        <dbReference type="Proteomes" id="UP000318815"/>
    </source>
</evidence>
<protein>
    <submittedName>
        <fullName evidence="2">Alpha/beta hydrolase</fullName>
    </submittedName>
</protein>
<proteinExistence type="predicted"/>
<name>A0A5C6LM75_9BACT</name>
<reference evidence="2 3" key="1">
    <citation type="submission" date="2019-08" db="EMBL/GenBank/DDBJ databases">
        <title>Whole genome sequencing of chitin degrading bacteria Chitinophaga pinensis YS16.</title>
        <authorList>
            <person name="Singh R.P."/>
            <person name="Manchanda G."/>
            <person name="Maurya I.K."/>
            <person name="Joshi N.K."/>
            <person name="Srivastava A.K."/>
        </authorList>
    </citation>
    <scope>NUCLEOTIDE SEQUENCE [LARGE SCALE GENOMIC DNA]</scope>
    <source>
        <strain evidence="2 3">YS-16</strain>
    </source>
</reference>